<dbReference type="KEGG" id="vg:19526294"/>
<keyword evidence="2" id="KW-1185">Reference proteome</keyword>
<sequence>MTIRYYSSVEVMDWNEIAEVLKEDVSHFHIVYKEYKKVGANDTLKEFVTSDLVKLERIIYDVQEQAASWVEFTGNNSETLSLPLYEIINVKGITLH</sequence>
<evidence type="ECO:0000313" key="2">
    <source>
        <dbReference type="Proteomes" id="UP000026900"/>
    </source>
</evidence>
<name>A0A024B1R2_9CAUD</name>
<dbReference type="Proteomes" id="UP000026900">
    <property type="component" value="Segment"/>
</dbReference>
<organism evidence="1 2">
    <name type="scientific">Bacillus phage Hakuna</name>
    <dbReference type="NCBI Taxonomy" id="1486659"/>
    <lineage>
        <taxon>Viruses</taxon>
        <taxon>Duplodnaviria</taxon>
        <taxon>Heunggongvirae</taxon>
        <taxon>Uroviricota</taxon>
        <taxon>Caudoviricetes</taxon>
        <taxon>Herelleviridae</taxon>
        <taxon>Bastillevirinae</taxon>
        <taxon>Wphvirus</taxon>
        <taxon>Wphvirus hakuna</taxon>
    </lineage>
</organism>
<accession>A0A024B1R2</accession>
<protein>
    <submittedName>
        <fullName evidence="1">Uncharacterized protein</fullName>
    </submittedName>
</protein>
<reference evidence="2" key="1">
    <citation type="submission" date="2014-09" db="EMBL/GenBank/DDBJ databases">
        <authorList>
            <person name="Sauder A.B."/>
            <person name="McKenzie Q.R."/>
            <person name="Temple L.M."/>
            <person name="Alexis B.K."/>
            <person name="Al-Atrache Z."/>
            <person name="Lewis L.O."/>
            <person name="Loesser-Casey K.E."/>
            <person name="Mitchell K.J."/>
        </authorList>
    </citation>
    <scope>NUCLEOTIDE SEQUENCE [LARGE SCALE GENOMIC DNA]</scope>
</reference>
<evidence type="ECO:0000313" key="1">
    <source>
        <dbReference type="EMBL" id="AHZ10312.1"/>
    </source>
</evidence>
<dbReference type="RefSeq" id="YP_009036743.1">
    <property type="nucleotide sequence ID" value="NC_024213.1"/>
</dbReference>
<dbReference type="EMBL" id="KJ489399">
    <property type="protein sequence ID" value="AHZ10312.1"/>
    <property type="molecule type" value="Genomic_DNA"/>
</dbReference>
<proteinExistence type="predicted"/>
<dbReference type="GeneID" id="19526294"/>